<feature type="compositionally biased region" description="Basic and acidic residues" evidence="13">
    <location>
        <begin position="614"/>
        <end position="639"/>
    </location>
</feature>
<dbReference type="Gene3D" id="1.20.58.100">
    <property type="entry name" value="Fumarate reductase/succinate dehydrogenase flavoprotein-like, C-terminal domain"/>
    <property type="match status" value="1"/>
</dbReference>
<evidence type="ECO:0000256" key="6">
    <source>
        <dbReference type="ARBA" id="ARBA00022630"/>
    </source>
</evidence>
<name>A0A1T4X6D8_9BACT</name>
<feature type="domain" description="FAD-dependent oxidoreductase 2 FAD-binding" evidence="14">
    <location>
        <begin position="7"/>
        <end position="411"/>
    </location>
</feature>
<dbReference type="Gene3D" id="3.90.700.10">
    <property type="entry name" value="Succinate dehydrogenase/fumarate reductase flavoprotein, catalytic domain"/>
    <property type="match status" value="1"/>
</dbReference>
<dbReference type="OrthoDB" id="9806724at2"/>
<dbReference type="Proteomes" id="UP000190027">
    <property type="component" value="Unassembled WGS sequence"/>
</dbReference>
<dbReference type="InterPro" id="IPR030664">
    <property type="entry name" value="SdhA/FrdA/AprA"/>
</dbReference>
<dbReference type="SUPFAM" id="SSF56425">
    <property type="entry name" value="Succinate dehydrogenase/fumarate reductase flavoprotein, catalytic domain"/>
    <property type="match status" value="1"/>
</dbReference>
<dbReference type="GO" id="GO:0050660">
    <property type="term" value="F:flavin adenine dinucleotide binding"/>
    <property type="evidence" value="ECO:0007669"/>
    <property type="project" value="InterPro"/>
</dbReference>
<dbReference type="GO" id="GO:0009055">
    <property type="term" value="F:electron transfer activity"/>
    <property type="evidence" value="ECO:0007669"/>
    <property type="project" value="TreeGrafter"/>
</dbReference>
<dbReference type="AlphaFoldDB" id="A0A1T4X6D8"/>
<accession>A0A1T4X6D8</accession>
<evidence type="ECO:0000256" key="10">
    <source>
        <dbReference type="ARBA" id="ARBA00023136"/>
    </source>
</evidence>
<evidence type="ECO:0000256" key="5">
    <source>
        <dbReference type="ARBA" id="ARBA00022448"/>
    </source>
</evidence>
<feature type="domain" description="Fumarate reductase/succinate dehydrogenase flavoprotein-like C-terminal" evidence="15">
    <location>
        <begin position="469"/>
        <end position="598"/>
    </location>
</feature>
<dbReference type="GO" id="GO:0008177">
    <property type="term" value="F:succinate dehydrogenase (quinone) activity"/>
    <property type="evidence" value="ECO:0007669"/>
    <property type="project" value="UniProtKB-EC"/>
</dbReference>
<evidence type="ECO:0000259" key="14">
    <source>
        <dbReference type="Pfam" id="PF00890"/>
    </source>
</evidence>
<evidence type="ECO:0000313" key="16">
    <source>
        <dbReference type="EMBL" id="SKA84431.1"/>
    </source>
</evidence>
<keyword evidence="7" id="KW-0274">FAD</keyword>
<dbReference type="Gene3D" id="3.50.50.60">
    <property type="entry name" value="FAD/NAD(P)-binding domain"/>
    <property type="match status" value="1"/>
</dbReference>
<feature type="active site" description="Proton acceptor" evidence="12">
    <location>
        <position position="301"/>
    </location>
</feature>
<keyword evidence="8" id="KW-0249">Electron transport</keyword>
<dbReference type="Gene3D" id="3.10.20.820">
    <property type="match status" value="1"/>
</dbReference>
<dbReference type="InterPro" id="IPR015939">
    <property type="entry name" value="Fum_Rdtase/Succ_DH_flav-like_C"/>
</dbReference>
<keyword evidence="10" id="KW-0472">Membrane</keyword>
<evidence type="ECO:0000256" key="1">
    <source>
        <dbReference type="ARBA" id="ARBA00001974"/>
    </source>
</evidence>
<keyword evidence="9" id="KW-0560">Oxidoreductase</keyword>
<comment type="catalytic activity">
    <reaction evidence="11">
        <text>a quinone + succinate = fumarate + a quinol</text>
        <dbReference type="Rhea" id="RHEA:40523"/>
        <dbReference type="ChEBI" id="CHEBI:24646"/>
        <dbReference type="ChEBI" id="CHEBI:29806"/>
        <dbReference type="ChEBI" id="CHEBI:30031"/>
        <dbReference type="ChEBI" id="CHEBI:132124"/>
        <dbReference type="EC" id="1.3.5.1"/>
    </reaction>
</comment>
<dbReference type="InterPro" id="IPR027477">
    <property type="entry name" value="Succ_DH/fumarate_Rdtase_cat_sf"/>
</dbReference>
<dbReference type="STRING" id="1121449.SAMN02745704_01760"/>
<dbReference type="GO" id="GO:0005886">
    <property type="term" value="C:plasma membrane"/>
    <property type="evidence" value="ECO:0007669"/>
    <property type="project" value="UniProtKB-SubCell"/>
</dbReference>
<feature type="region of interest" description="Disordered" evidence="13">
    <location>
        <begin position="600"/>
        <end position="639"/>
    </location>
</feature>
<dbReference type="Pfam" id="PF00890">
    <property type="entry name" value="FAD_binding_2"/>
    <property type="match status" value="1"/>
</dbReference>
<gene>
    <name evidence="16" type="ORF">SAMN02745704_01760</name>
</gene>
<dbReference type="Pfam" id="PF02910">
    <property type="entry name" value="Succ_DH_flav_C"/>
    <property type="match status" value="1"/>
</dbReference>
<keyword evidence="6" id="KW-0285">Flavoprotein</keyword>
<dbReference type="InterPro" id="IPR003952">
    <property type="entry name" value="FRD_SDH_FAD_BS"/>
</dbReference>
<evidence type="ECO:0000256" key="11">
    <source>
        <dbReference type="ARBA" id="ARBA00049220"/>
    </source>
</evidence>
<dbReference type="GO" id="GO:0022900">
    <property type="term" value="P:electron transport chain"/>
    <property type="evidence" value="ECO:0007669"/>
    <property type="project" value="InterPro"/>
</dbReference>
<evidence type="ECO:0000256" key="8">
    <source>
        <dbReference type="ARBA" id="ARBA00022982"/>
    </source>
</evidence>
<dbReference type="EC" id="1.3.5.1" evidence="4"/>
<evidence type="ECO:0000256" key="7">
    <source>
        <dbReference type="ARBA" id="ARBA00022827"/>
    </source>
</evidence>
<comment type="similarity">
    <text evidence="3">Belongs to the FAD-dependent oxidoreductase 2 family. FRD/SDH subfamily.</text>
</comment>
<evidence type="ECO:0000259" key="15">
    <source>
        <dbReference type="Pfam" id="PF02910"/>
    </source>
</evidence>
<dbReference type="InterPro" id="IPR037099">
    <property type="entry name" value="Fum_R/Succ_DH_flav-like_C_sf"/>
</dbReference>
<comment type="subcellular location">
    <subcellularLocation>
        <location evidence="2">Cell inner membrane</location>
        <topology evidence="2">Peripheral membrane protein</topology>
        <orientation evidence="2">Cytoplasmic side</orientation>
    </subcellularLocation>
</comment>
<evidence type="ECO:0000256" key="3">
    <source>
        <dbReference type="ARBA" id="ARBA00008040"/>
    </source>
</evidence>
<protein>
    <recommendedName>
        <fullName evidence="4">succinate dehydrogenase</fullName>
        <ecNumber evidence="4">1.3.5.1</ecNumber>
    </recommendedName>
</protein>
<dbReference type="NCBIfam" id="NF006383">
    <property type="entry name" value="PRK08626.1"/>
    <property type="match status" value="1"/>
</dbReference>
<evidence type="ECO:0000256" key="13">
    <source>
        <dbReference type="SAM" id="MobiDB-lite"/>
    </source>
</evidence>
<dbReference type="PANTHER" id="PTHR11632">
    <property type="entry name" value="SUCCINATE DEHYDROGENASE 2 FLAVOPROTEIN SUBUNIT"/>
    <property type="match status" value="1"/>
</dbReference>
<dbReference type="EMBL" id="FUYC01000007">
    <property type="protein sequence ID" value="SKA84431.1"/>
    <property type="molecule type" value="Genomic_DNA"/>
</dbReference>
<dbReference type="PROSITE" id="PS00504">
    <property type="entry name" value="FRD_SDH_FAD_BINDING"/>
    <property type="match status" value="1"/>
</dbReference>
<dbReference type="InterPro" id="IPR036188">
    <property type="entry name" value="FAD/NAD-bd_sf"/>
</dbReference>
<evidence type="ECO:0000313" key="17">
    <source>
        <dbReference type="Proteomes" id="UP000190027"/>
    </source>
</evidence>
<sequence>MQTIYTDVLVIGAGLAGERAAIEAGQAGFSAICLSLVPARRSHSSAAQGGMQAALGNSAMGEGDCPDVHFEDTVKGSDWGCDQEVARLFAETAPIEMRRLAHWGVPWNRVVPGRSKYFKGGKEFEKVEKEENRGLITARAFGGTAKWRTCYVSDGTGHSVLFTVDNRCAQLGVEVHDKTEAIALIHDGETCYGAVVRCLKTGELRVYLAKATMIASGGFGRIYPNTTNAVVCDGGGHITALNTGVVPMGNMEAVQFHPTGIVPTDILVTEGCRGDGGTLLDVNEERFMHIYEPEKAELASRDVVSRWMTHHIREGKGVKSPYGDHLWLDIRHLGEKHITGKLREVYEICTGFLGINPIHQLIPVRPTQHYSMGGVRTDKDGAAYGLRGLFAAGEAACWDMHGFNRLGGNSLAETVVAGGIVGRKIVEYVRGAEVSFNSAVIDEAVAHERSRIDALIAGSNGRENVYKVRAAMQDSLNRGANIFRNDADLNVCVQELQDTLERARKVGLASDGLGANPELSAALKIEGQVKMALMVAYGALERTESRGSHNREDYTARNDRDWLKRTLAYWKNPDDDLPSLEYEPATSTFEIPPGYRGYGKMDIIPMDGQETEADSAKGADAADDKGKDGGESADAKGDK</sequence>
<dbReference type="PANTHER" id="PTHR11632:SF71">
    <property type="entry name" value="FUMARATE REDUCTASE FLAVOPROTEIN SUBUNIT"/>
    <property type="match status" value="1"/>
</dbReference>
<dbReference type="GO" id="GO:0009061">
    <property type="term" value="P:anaerobic respiration"/>
    <property type="evidence" value="ECO:0007669"/>
    <property type="project" value="TreeGrafter"/>
</dbReference>
<comment type="cofactor">
    <cofactor evidence="1">
        <name>FAD</name>
        <dbReference type="ChEBI" id="CHEBI:57692"/>
    </cofactor>
</comment>
<evidence type="ECO:0000256" key="12">
    <source>
        <dbReference type="PIRSR" id="PIRSR630664-50"/>
    </source>
</evidence>
<dbReference type="SUPFAM" id="SSF51905">
    <property type="entry name" value="FAD/NAD(P)-binding domain"/>
    <property type="match status" value="1"/>
</dbReference>
<evidence type="ECO:0000256" key="2">
    <source>
        <dbReference type="ARBA" id="ARBA00004515"/>
    </source>
</evidence>
<evidence type="ECO:0000256" key="9">
    <source>
        <dbReference type="ARBA" id="ARBA00023002"/>
    </source>
</evidence>
<keyword evidence="17" id="KW-1185">Reference proteome</keyword>
<evidence type="ECO:0000256" key="4">
    <source>
        <dbReference type="ARBA" id="ARBA00012792"/>
    </source>
</evidence>
<dbReference type="RefSeq" id="WP_078717324.1">
    <property type="nucleotide sequence ID" value="NZ_FUYC01000007.1"/>
</dbReference>
<dbReference type="FunFam" id="3.90.700.10:FF:000005">
    <property type="entry name" value="Succinate dehydrogenase flavoprotein subunit"/>
    <property type="match status" value="1"/>
</dbReference>
<dbReference type="NCBIfam" id="TIGR01812">
    <property type="entry name" value="sdhA_frdA_Gneg"/>
    <property type="match status" value="1"/>
</dbReference>
<reference evidence="16 17" key="1">
    <citation type="submission" date="2017-02" db="EMBL/GenBank/DDBJ databases">
        <authorList>
            <person name="Peterson S.W."/>
        </authorList>
    </citation>
    <scope>NUCLEOTIDE SEQUENCE [LARGE SCALE GENOMIC DNA]</scope>
    <source>
        <strain evidence="16 17">DSM 16080</strain>
    </source>
</reference>
<keyword evidence="5" id="KW-0813">Transport</keyword>
<proteinExistence type="inferred from homology"/>
<dbReference type="SUPFAM" id="SSF46977">
    <property type="entry name" value="Succinate dehydrogenase/fumarate reductase flavoprotein C-terminal domain"/>
    <property type="match status" value="1"/>
</dbReference>
<organism evidence="16 17">
    <name type="scientific">Paucidesulfovibrio gracilis DSM 16080</name>
    <dbReference type="NCBI Taxonomy" id="1121449"/>
    <lineage>
        <taxon>Bacteria</taxon>
        <taxon>Pseudomonadati</taxon>
        <taxon>Thermodesulfobacteriota</taxon>
        <taxon>Desulfovibrionia</taxon>
        <taxon>Desulfovibrionales</taxon>
        <taxon>Desulfovibrionaceae</taxon>
        <taxon>Paucidesulfovibrio</taxon>
    </lineage>
</organism>
<dbReference type="InterPro" id="IPR003953">
    <property type="entry name" value="FAD-dep_OxRdtase_2_FAD-bd"/>
</dbReference>
<dbReference type="InterPro" id="IPR014006">
    <property type="entry name" value="Succ_Dhase_FrdA_Gneg"/>
</dbReference>